<dbReference type="InterPro" id="IPR018038">
    <property type="entry name" value="Ribosomal_uL30_CS"/>
</dbReference>
<dbReference type="Gene3D" id="3.30.1390.20">
    <property type="entry name" value="Ribosomal protein L30, ferredoxin-like fold domain"/>
    <property type="match status" value="2"/>
</dbReference>
<organism evidence="7 8">
    <name type="scientific">Blyttiomyces helicus</name>
    <dbReference type="NCBI Taxonomy" id="388810"/>
    <lineage>
        <taxon>Eukaryota</taxon>
        <taxon>Fungi</taxon>
        <taxon>Fungi incertae sedis</taxon>
        <taxon>Chytridiomycota</taxon>
        <taxon>Chytridiomycota incertae sedis</taxon>
        <taxon>Chytridiomycetes</taxon>
        <taxon>Chytridiomycetes incertae sedis</taxon>
        <taxon>Blyttiomyces</taxon>
    </lineage>
</organism>
<evidence type="ECO:0000256" key="3">
    <source>
        <dbReference type="ARBA" id="ARBA00023274"/>
    </source>
</evidence>
<evidence type="ECO:0000256" key="1">
    <source>
        <dbReference type="ARBA" id="ARBA00007594"/>
    </source>
</evidence>
<proteinExistence type="inferred from homology"/>
<dbReference type="EMBL" id="KZ995750">
    <property type="protein sequence ID" value="RKO90052.1"/>
    <property type="molecule type" value="Genomic_DNA"/>
</dbReference>
<dbReference type="InterPro" id="IPR012988">
    <property type="entry name" value="Ribosomal_uL30_N_euk"/>
</dbReference>
<dbReference type="OrthoDB" id="28644at2759"/>
<keyword evidence="3" id="KW-0687">Ribonucleoprotein</keyword>
<reference evidence="8" key="1">
    <citation type="journal article" date="2018" name="Nat. Microbiol.">
        <title>Leveraging single-cell genomics to expand the fungal tree of life.</title>
        <authorList>
            <person name="Ahrendt S.R."/>
            <person name="Quandt C.A."/>
            <person name="Ciobanu D."/>
            <person name="Clum A."/>
            <person name="Salamov A."/>
            <person name="Andreopoulos B."/>
            <person name="Cheng J.F."/>
            <person name="Woyke T."/>
            <person name="Pelin A."/>
            <person name="Henrissat B."/>
            <person name="Reynolds N.K."/>
            <person name="Benny G.L."/>
            <person name="Smith M.E."/>
            <person name="James T.Y."/>
            <person name="Grigoriev I.V."/>
        </authorList>
    </citation>
    <scope>NUCLEOTIDE SEQUENCE [LARGE SCALE GENOMIC DNA]</scope>
</reference>
<dbReference type="PANTHER" id="PTHR11524">
    <property type="entry name" value="60S RIBOSOMAL PROTEIN L7"/>
    <property type="match status" value="1"/>
</dbReference>
<dbReference type="InterPro" id="IPR005998">
    <property type="entry name" value="Ribosomal_uL30_euk"/>
</dbReference>
<dbReference type="CDD" id="cd01657">
    <property type="entry name" value="Ribosomal_L7_archeal_euk"/>
    <property type="match status" value="1"/>
</dbReference>
<dbReference type="Pfam" id="PF08079">
    <property type="entry name" value="Ribosomal_L30_N"/>
    <property type="match status" value="1"/>
</dbReference>
<evidence type="ECO:0000259" key="6">
    <source>
        <dbReference type="Pfam" id="PF08079"/>
    </source>
</evidence>
<comment type="similarity">
    <text evidence="1">Belongs to the universal ribosomal protein uL30 family.</text>
</comment>
<name>A0A4P9WCK3_9FUNG</name>
<dbReference type="GO" id="GO:0000463">
    <property type="term" value="P:maturation of LSU-rRNA from tricistronic rRNA transcript (SSU-rRNA, 5.8S rRNA, LSU-rRNA)"/>
    <property type="evidence" value="ECO:0007669"/>
    <property type="project" value="TreeGrafter"/>
</dbReference>
<dbReference type="InterPro" id="IPR035808">
    <property type="entry name" value="Ribosomal_uL30_euk_arc"/>
</dbReference>
<gene>
    <name evidence="7" type="ORF">BDK51DRAFT_34531</name>
</gene>
<evidence type="ECO:0000313" key="8">
    <source>
        <dbReference type="Proteomes" id="UP000269721"/>
    </source>
</evidence>
<dbReference type="GO" id="GO:0022625">
    <property type="term" value="C:cytosolic large ribosomal subunit"/>
    <property type="evidence" value="ECO:0007669"/>
    <property type="project" value="TreeGrafter"/>
</dbReference>
<dbReference type="AlphaFoldDB" id="A0A4P9WCK3"/>
<dbReference type="PROSITE" id="PS00634">
    <property type="entry name" value="RIBOSOMAL_L30"/>
    <property type="match status" value="1"/>
</dbReference>
<protein>
    <submittedName>
        <fullName evidence="7">Ribosomal protein L30, ferredoxin-like fold domain-containing protein</fullName>
    </submittedName>
</protein>
<keyword evidence="8" id="KW-1185">Reference proteome</keyword>
<dbReference type="PANTHER" id="PTHR11524:SF16">
    <property type="entry name" value="LARGE RIBOSOMAL SUBUNIT PROTEIN UL30"/>
    <property type="match status" value="1"/>
</dbReference>
<keyword evidence="4" id="KW-0175">Coiled coil</keyword>
<dbReference type="NCBIfam" id="TIGR01310">
    <property type="entry name" value="uL30_euk"/>
    <property type="match status" value="1"/>
</dbReference>
<evidence type="ECO:0000256" key="4">
    <source>
        <dbReference type="SAM" id="Coils"/>
    </source>
</evidence>
<dbReference type="GO" id="GO:0003723">
    <property type="term" value="F:RNA binding"/>
    <property type="evidence" value="ECO:0007669"/>
    <property type="project" value="InterPro"/>
</dbReference>
<dbReference type="SUPFAM" id="SSF55129">
    <property type="entry name" value="Ribosomal protein L30p/L7e"/>
    <property type="match status" value="1"/>
</dbReference>
<feature type="coiled-coil region" evidence="4">
    <location>
        <begin position="68"/>
        <end position="121"/>
    </location>
</feature>
<feature type="domain" description="Large ribosomal subunit protein uL30-like ferredoxin-like fold" evidence="5">
    <location>
        <begin position="137"/>
        <end position="187"/>
    </location>
</feature>
<keyword evidence="2 7" id="KW-0689">Ribosomal protein</keyword>
<dbReference type="FunFam" id="3.30.1390.20:FF:000002">
    <property type="entry name" value="60S ribosomal protein L7"/>
    <property type="match status" value="1"/>
</dbReference>
<dbReference type="GO" id="GO:0003735">
    <property type="term" value="F:structural constituent of ribosome"/>
    <property type="evidence" value="ECO:0007669"/>
    <property type="project" value="TreeGrafter"/>
</dbReference>
<accession>A0A4P9WCK3</accession>
<dbReference type="InterPro" id="IPR016082">
    <property type="entry name" value="Ribosomal_uL30_ferredoxin-like"/>
</dbReference>
<evidence type="ECO:0000259" key="5">
    <source>
        <dbReference type="Pfam" id="PF00327"/>
    </source>
</evidence>
<dbReference type="InterPro" id="IPR036919">
    <property type="entry name" value="Ribo_uL30_ferredoxin-like_sf"/>
</dbReference>
<dbReference type="FunFam" id="3.30.1390.20:FF:000003">
    <property type="entry name" value="60S ribosomal protein L7"/>
    <property type="match status" value="1"/>
</dbReference>
<dbReference type="Proteomes" id="UP000269721">
    <property type="component" value="Unassembled WGS sequence"/>
</dbReference>
<feature type="domain" description="Large ribosomal subunit protein uL30 N-terminal eukaryotes" evidence="6">
    <location>
        <begin position="61"/>
        <end position="132"/>
    </location>
</feature>
<sequence length="296" mass="33297">MLGSARFGFPWTSRLSVVPFSKGGAIHGSAFVAYFYLELANLSRSGMTTTAAAKAEKKAFIPESILKKRKAVERIAAERAEKAAAAKEAKNKNRAVIFKRAEQYVQEYRRKEREEVRLRREAKAHGNFYVPAEAGLAFVVRIKGINKIAPKPRKILQLLRLTQINSGTFVKLTKATLQMLQWVGPYIAWGYPNLKTVRELVYKRGFAKINKQRIPISDNSVIEAALGKFNIICVEDLIHEIYTVGPNFKQANAFLWSFKLSNPTGGYKGKKVPHFIEGGESGNREEHINALVQKML</sequence>
<evidence type="ECO:0000313" key="7">
    <source>
        <dbReference type="EMBL" id="RKO90052.1"/>
    </source>
</evidence>
<dbReference type="Pfam" id="PF00327">
    <property type="entry name" value="Ribosomal_L30"/>
    <property type="match status" value="1"/>
</dbReference>
<evidence type="ECO:0000256" key="2">
    <source>
        <dbReference type="ARBA" id="ARBA00022980"/>
    </source>
</evidence>
<dbReference type="InterPro" id="IPR039699">
    <property type="entry name" value="Ribosomal_uL30"/>
</dbReference>